<sequence>MHRNENEAICEKRRGDQGAPCEASWELFEYGCYKRAGISALPEDDAYDYPMLSLELLGEASPEERAVVTVRVTVAEVGDAFQDRNPFP</sequence>
<evidence type="ECO:0000313" key="1">
    <source>
        <dbReference type="EMBL" id="OLP79578.1"/>
    </source>
</evidence>
<reference evidence="1 2" key="1">
    <citation type="submission" date="2016-02" db="EMBL/GenBank/DDBJ databases">
        <title>Genome analysis of coral dinoflagellate symbionts highlights evolutionary adaptations to a symbiotic lifestyle.</title>
        <authorList>
            <person name="Aranda M."/>
            <person name="Li Y."/>
            <person name="Liew Y.J."/>
            <person name="Baumgarten S."/>
            <person name="Simakov O."/>
            <person name="Wilson M."/>
            <person name="Piel J."/>
            <person name="Ashoor H."/>
            <person name="Bougouffa S."/>
            <person name="Bajic V.B."/>
            <person name="Ryu T."/>
            <person name="Ravasi T."/>
            <person name="Bayer T."/>
            <person name="Micklem G."/>
            <person name="Kim H."/>
            <person name="Bhak J."/>
            <person name="Lajeunesse T.C."/>
            <person name="Voolstra C.R."/>
        </authorList>
    </citation>
    <scope>NUCLEOTIDE SEQUENCE [LARGE SCALE GENOMIC DNA]</scope>
    <source>
        <strain evidence="1 2">CCMP2467</strain>
    </source>
</reference>
<gene>
    <name evidence="1" type="ORF">AK812_SmicGene40120</name>
</gene>
<organism evidence="1 2">
    <name type="scientific">Symbiodinium microadriaticum</name>
    <name type="common">Dinoflagellate</name>
    <name type="synonym">Zooxanthella microadriatica</name>
    <dbReference type="NCBI Taxonomy" id="2951"/>
    <lineage>
        <taxon>Eukaryota</taxon>
        <taxon>Sar</taxon>
        <taxon>Alveolata</taxon>
        <taxon>Dinophyceae</taxon>
        <taxon>Suessiales</taxon>
        <taxon>Symbiodiniaceae</taxon>
        <taxon>Symbiodinium</taxon>
    </lineage>
</organism>
<comment type="caution">
    <text evidence="1">The sequence shown here is derived from an EMBL/GenBank/DDBJ whole genome shotgun (WGS) entry which is preliminary data.</text>
</comment>
<accession>A0A1Q9C9J2</accession>
<dbReference type="AlphaFoldDB" id="A0A1Q9C9J2"/>
<dbReference type="EMBL" id="LSRX01001468">
    <property type="protein sequence ID" value="OLP79578.1"/>
    <property type="molecule type" value="Genomic_DNA"/>
</dbReference>
<evidence type="ECO:0000313" key="2">
    <source>
        <dbReference type="Proteomes" id="UP000186817"/>
    </source>
</evidence>
<dbReference type="Proteomes" id="UP000186817">
    <property type="component" value="Unassembled WGS sequence"/>
</dbReference>
<protein>
    <submittedName>
        <fullName evidence="1">Uncharacterized protein</fullName>
    </submittedName>
</protein>
<name>A0A1Q9C9J2_SYMMI</name>
<keyword evidence="2" id="KW-1185">Reference proteome</keyword>
<proteinExistence type="predicted"/>